<feature type="coiled-coil region" evidence="1">
    <location>
        <begin position="50"/>
        <end position="77"/>
    </location>
</feature>
<proteinExistence type="predicted"/>
<dbReference type="EMBL" id="JAVRJZ010000298">
    <property type="protein sequence ID" value="KAK2702512.1"/>
    <property type="molecule type" value="Genomic_DNA"/>
</dbReference>
<dbReference type="AlphaFoldDB" id="A0AA88HBU5"/>
<sequence>MWVGIWPQIRVENFNCLASRTFSERNKNFLPIYWQKRSFLARRLCPLLLLGLEEREIEVLQETISVLKKDLSAARAEIAAFWLDLTNAKSYRNMLENHIELKESSEVTDHSLSKLNQKIISIHTDEIQLFGNDPQYQTQLLMM</sequence>
<evidence type="ECO:0000313" key="2">
    <source>
        <dbReference type="EMBL" id="KAK2702512.1"/>
    </source>
</evidence>
<protein>
    <submittedName>
        <fullName evidence="2">Uncharacterized protein</fullName>
    </submittedName>
</protein>
<gene>
    <name evidence="2" type="ORF">QYM36_018878</name>
</gene>
<evidence type="ECO:0000313" key="3">
    <source>
        <dbReference type="Proteomes" id="UP001187531"/>
    </source>
</evidence>
<comment type="caution">
    <text evidence="2">The sequence shown here is derived from an EMBL/GenBank/DDBJ whole genome shotgun (WGS) entry which is preliminary data.</text>
</comment>
<organism evidence="2 3">
    <name type="scientific">Artemia franciscana</name>
    <name type="common">Brine shrimp</name>
    <name type="synonym">Artemia sanfranciscana</name>
    <dbReference type="NCBI Taxonomy" id="6661"/>
    <lineage>
        <taxon>Eukaryota</taxon>
        <taxon>Metazoa</taxon>
        <taxon>Ecdysozoa</taxon>
        <taxon>Arthropoda</taxon>
        <taxon>Crustacea</taxon>
        <taxon>Branchiopoda</taxon>
        <taxon>Anostraca</taxon>
        <taxon>Artemiidae</taxon>
        <taxon>Artemia</taxon>
    </lineage>
</organism>
<accession>A0AA88HBU5</accession>
<dbReference type="Proteomes" id="UP001187531">
    <property type="component" value="Unassembled WGS sequence"/>
</dbReference>
<reference evidence="2" key="1">
    <citation type="submission" date="2023-07" db="EMBL/GenBank/DDBJ databases">
        <title>Chromosome-level genome assembly of Artemia franciscana.</title>
        <authorList>
            <person name="Jo E."/>
        </authorList>
    </citation>
    <scope>NUCLEOTIDE SEQUENCE</scope>
    <source>
        <tissue evidence="2">Whole body</tissue>
    </source>
</reference>
<evidence type="ECO:0000256" key="1">
    <source>
        <dbReference type="SAM" id="Coils"/>
    </source>
</evidence>
<keyword evidence="1" id="KW-0175">Coiled coil</keyword>
<name>A0AA88HBU5_ARTSF</name>
<keyword evidence="3" id="KW-1185">Reference proteome</keyword>